<dbReference type="InterPro" id="IPR000594">
    <property type="entry name" value="ThiF_NAD_FAD-bd"/>
</dbReference>
<accession>C7LUJ5</accession>
<dbReference type="PANTHER" id="PTHR43267">
    <property type="entry name" value="TRNA THREONYLCARBAMOYLADENOSINE DEHYDRATASE"/>
    <property type="match status" value="1"/>
</dbReference>
<dbReference type="EMBL" id="CP001629">
    <property type="protein sequence ID" value="ACU90910.1"/>
    <property type="molecule type" value="Genomic_DNA"/>
</dbReference>
<dbReference type="AlphaFoldDB" id="C7LUJ5"/>
<dbReference type="Gene3D" id="3.40.50.720">
    <property type="entry name" value="NAD(P)-binding Rossmann-like Domain"/>
    <property type="match status" value="1"/>
</dbReference>
<dbReference type="Proteomes" id="UP000002216">
    <property type="component" value="Chromosome"/>
</dbReference>
<feature type="domain" description="THIF-type NAD/FAD binding fold" evidence="1">
    <location>
        <begin position="63"/>
        <end position="273"/>
    </location>
</feature>
<dbReference type="HOGENOM" id="CLU_013325_10_4_7"/>
<dbReference type="PANTHER" id="PTHR43267:SF1">
    <property type="entry name" value="TRNA THREONYLCARBAMOYLADENOSINE DEHYDRATASE"/>
    <property type="match status" value="1"/>
</dbReference>
<sequence>MRDFRAALEALASENASRRVRTVGLEELRQLCRDHGLTLPQGAKGAMEQGVVPLPFLKNLHSLSISEQNRLMSATVLLAGAGGLGGYVLELLSRFGVGRIVVADGDGFEDSNLNRQLLSTARNLGSNKARAGAERARATCPLVKVEALEFFLDASNLQGVLTGVDVVVDALGGIAPRLTLHEAAGLAGVPVVSAAVAGWTALVGSELPGQKGISSMWTDPSDKDAEHVLGSLAPAACLAAALQAAETVQYLTTGSLRLAGRMLHADLAEFHFELYDLS</sequence>
<dbReference type="GO" id="GO:0008641">
    <property type="term" value="F:ubiquitin-like modifier activating enzyme activity"/>
    <property type="evidence" value="ECO:0007669"/>
    <property type="project" value="InterPro"/>
</dbReference>
<dbReference type="GO" id="GO:0061503">
    <property type="term" value="F:tRNA threonylcarbamoyladenosine dehydratase"/>
    <property type="evidence" value="ECO:0007669"/>
    <property type="project" value="TreeGrafter"/>
</dbReference>
<dbReference type="KEGG" id="dba:Dbac_2835"/>
<proteinExistence type="predicted"/>
<dbReference type="STRING" id="525897.Dbac_2835"/>
<organism evidence="2 3">
    <name type="scientific">Desulfomicrobium baculatum (strain DSM 4028 / VKM B-1378 / X)</name>
    <name type="common">Desulfovibrio baculatus</name>
    <dbReference type="NCBI Taxonomy" id="525897"/>
    <lineage>
        <taxon>Bacteria</taxon>
        <taxon>Pseudomonadati</taxon>
        <taxon>Thermodesulfobacteriota</taxon>
        <taxon>Desulfovibrionia</taxon>
        <taxon>Desulfovibrionales</taxon>
        <taxon>Desulfomicrobiaceae</taxon>
        <taxon>Desulfomicrobium</taxon>
    </lineage>
</organism>
<reference evidence="2 3" key="1">
    <citation type="journal article" date="2009" name="Stand. Genomic Sci.">
        <title>Complete genome sequence of Desulfomicrobium baculatum type strain (X).</title>
        <authorList>
            <person name="Copeland A."/>
            <person name="Spring S."/>
            <person name="Goker M."/>
            <person name="Schneider S."/>
            <person name="Lapidus A."/>
            <person name="Del Rio T.G."/>
            <person name="Tice H."/>
            <person name="Cheng J.F."/>
            <person name="Chen F."/>
            <person name="Nolan M."/>
            <person name="Bruce D."/>
            <person name="Goodwin L."/>
            <person name="Pitluck S."/>
            <person name="Ivanova N."/>
            <person name="Mavrommatis K."/>
            <person name="Ovchinnikova G."/>
            <person name="Pati A."/>
            <person name="Chen A."/>
            <person name="Palaniappan K."/>
            <person name="Land M."/>
            <person name="Hauser L."/>
            <person name="Chang Y.J."/>
            <person name="Jeffries C.C."/>
            <person name="Meincke L."/>
            <person name="Sims D."/>
            <person name="Brettin T."/>
            <person name="Detter J.C."/>
            <person name="Han C."/>
            <person name="Chain P."/>
            <person name="Bristow J."/>
            <person name="Eisen J.A."/>
            <person name="Markowitz V."/>
            <person name="Hugenholtz P."/>
            <person name="Kyrpides N.C."/>
            <person name="Klenk H.P."/>
            <person name="Lucas S."/>
        </authorList>
    </citation>
    <scope>NUCLEOTIDE SEQUENCE [LARGE SCALE GENOMIC DNA]</scope>
    <source>
        <strain evidence="3">DSM 4028 / VKM B-1378 / X</strain>
    </source>
</reference>
<gene>
    <name evidence="2" type="ordered locus">Dbac_2835</name>
</gene>
<evidence type="ECO:0000313" key="3">
    <source>
        <dbReference type="Proteomes" id="UP000002216"/>
    </source>
</evidence>
<keyword evidence="3" id="KW-1185">Reference proteome</keyword>
<evidence type="ECO:0000259" key="1">
    <source>
        <dbReference type="Pfam" id="PF00899"/>
    </source>
</evidence>
<dbReference type="InterPro" id="IPR035985">
    <property type="entry name" value="Ubiquitin-activating_enz"/>
</dbReference>
<dbReference type="SUPFAM" id="SSF69572">
    <property type="entry name" value="Activating enzymes of the ubiquitin-like proteins"/>
    <property type="match status" value="1"/>
</dbReference>
<dbReference type="eggNOG" id="COG0476">
    <property type="taxonomic scope" value="Bacteria"/>
</dbReference>
<dbReference type="GO" id="GO:0061504">
    <property type="term" value="P:cyclic threonylcarbamoyladenosine biosynthetic process"/>
    <property type="evidence" value="ECO:0007669"/>
    <property type="project" value="TreeGrafter"/>
</dbReference>
<dbReference type="RefSeq" id="WP_015774999.1">
    <property type="nucleotide sequence ID" value="NC_013173.1"/>
</dbReference>
<dbReference type="OrthoDB" id="9804286at2"/>
<dbReference type="InterPro" id="IPR045886">
    <property type="entry name" value="ThiF/MoeB/HesA"/>
</dbReference>
<evidence type="ECO:0000313" key="2">
    <source>
        <dbReference type="EMBL" id="ACU90910.1"/>
    </source>
</evidence>
<name>C7LUJ5_DESBD</name>
<dbReference type="Pfam" id="PF00899">
    <property type="entry name" value="ThiF"/>
    <property type="match status" value="1"/>
</dbReference>
<protein>
    <submittedName>
        <fullName evidence="2">UBA/THIF-type NAD/FAD binding protein</fullName>
    </submittedName>
</protein>